<feature type="compositionally biased region" description="Polar residues" evidence="1">
    <location>
        <begin position="107"/>
        <end position="117"/>
    </location>
</feature>
<protein>
    <recommendedName>
        <fullName evidence="2">Atos-like C-terminal domain-containing protein</fullName>
    </recommendedName>
</protein>
<feature type="region of interest" description="Disordered" evidence="1">
    <location>
        <begin position="94"/>
        <end position="130"/>
    </location>
</feature>
<dbReference type="EMBL" id="PKMF04001418">
    <property type="protein sequence ID" value="KAK7812753.1"/>
    <property type="molecule type" value="Genomic_DNA"/>
</dbReference>
<feature type="compositionally biased region" description="Basic and acidic residues" evidence="1">
    <location>
        <begin position="97"/>
        <end position="106"/>
    </location>
</feature>
<reference evidence="3 4" key="1">
    <citation type="journal article" date="2018" name="Sci. Data">
        <title>The draft genome sequence of cork oak.</title>
        <authorList>
            <person name="Ramos A.M."/>
            <person name="Usie A."/>
            <person name="Barbosa P."/>
            <person name="Barros P.M."/>
            <person name="Capote T."/>
            <person name="Chaves I."/>
            <person name="Simoes F."/>
            <person name="Abreu I."/>
            <person name="Carrasquinho I."/>
            <person name="Faro C."/>
            <person name="Guimaraes J.B."/>
            <person name="Mendonca D."/>
            <person name="Nobrega F."/>
            <person name="Rodrigues L."/>
            <person name="Saibo N.J.M."/>
            <person name="Varela M.C."/>
            <person name="Egas C."/>
            <person name="Matos J."/>
            <person name="Miguel C.M."/>
            <person name="Oliveira M.M."/>
            <person name="Ricardo C.P."/>
            <person name="Goncalves S."/>
        </authorList>
    </citation>
    <scope>NUCLEOTIDE SEQUENCE [LARGE SCALE GENOMIC DNA]</scope>
    <source>
        <strain evidence="4">cv. HL8</strain>
    </source>
</reference>
<dbReference type="Proteomes" id="UP000237347">
    <property type="component" value="Unassembled WGS sequence"/>
</dbReference>
<organism evidence="3 4">
    <name type="scientific">Quercus suber</name>
    <name type="common">Cork oak</name>
    <dbReference type="NCBI Taxonomy" id="58331"/>
    <lineage>
        <taxon>Eukaryota</taxon>
        <taxon>Viridiplantae</taxon>
        <taxon>Streptophyta</taxon>
        <taxon>Embryophyta</taxon>
        <taxon>Tracheophyta</taxon>
        <taxon>Spermatophyta</taxon>
        <taxon>Magnoliopsida</taxon>
        <taxon>eudicotyledons</taxon>
        <taxon>Gunneridae</taxon>
        <taxon>Pentapetalae</taxon>
        <taxon>rosids</taxon>
        <taxon>fabids</taxon>
        <taxon>Fagales</taxon>
        <taxon>Fagaceae</taxon>
        <taxon>Quercus</taxon>
    </lineage>
</organism>
<dbReference type="AlphaFoldDB" id="A0AAW0IEG1"/>
<comment type="caution">
    <text evidence="3">The sequence shown here is derived from an EMBL/GenBank/DDBJ whole genome shotgun (WGS) entry which is preliminary data.</text>
</comment>
<dbReference type="InterPro" id="IPR051506">
    <property type="entry name" value="ATOS_Transcription_Regulators"/>
</dbReference>
<evidence type="ECO:0000259" key="2">
    <source>
        <dbReference type="Pfam" id="PF13889"/>
    </source>
</evidence>
<accession>A0AAW0IEG1</accession>
<keyword evidence="4" id="KW-1185">Reference proteome</keyword>
<evidence type="ECO:0000313" key="4">
    <source>
        <dbReference type="Proteomes" id="UP000237347"/>
    </source>
</evidence>
<gene>
    <name evidence="3" type="ORF">CFP56_007070</name>
</gene>
<dbReference type="InterPro" id="IPR033473">
    <property type="entry name" value="Atos-like_C"/>
</dbReference>
<sequence>VLSNPEKTPIHTFLCNYDLSDMPAGTKTFLRQKISLAPSAPTSVSANGRPKGPDLTNDAKPLLIQNTSYTKQLSNCDANSNGFDAVTLHCSGFNSGENKKTGREDNFPSNRNHITESQSEHTPPKINDNATGTGVLRYALQLRICCPLPKKCSRSVQKCQTNSLSEPTMKNMSVEVERRFYLYNDLRVVFPQRHTDADEGK</sequence>
<feature type="non-terminal residue" evidence="3">
    <location>
        <position position="1"/>
    </location>
</feature>
<proteinExistence type="predicted"/>
<evidence type="ECO:0000313" key="3">
    <source>
        <dbReference type="EMBL" id="KAK7812753.1"/>
    </source>
</evidence>
<evidence type="ECO:0000256" key="1">
    <source>
        <dbReference type="SAM" id="MobiDB-lite"/>
    </source>
</evidence>
<feature type="region of interest" description="Disordered" evidence="1">
    <location>
        <begin position="38"/>
        <end position="58"/>
    </location>
</feature>
<dbReference type="PANTHER" id="PTHR13199">
    <property type="entry name" value="GH03947P"/>
    <property type="match status" value="1"/>
</dbReference>
<name>A0AAW0IEG1_QUESU</name>
<feature type="domain" description="Atos-like C-terminal" evidence="2">
    <location>
        <begin position="135"/>
        <end position="201"/>
    </location>
</feature>
<dbReference type="PANTHER" id="PTHR13199:SF11">
    <property type="entry name" value="PROTEIN ATOSSA"/>
    <property type="match status" value="1"/>
</dbReference>
<dbReference type="Pfam" id="PF13889">
    <property type="entry name" value="Chromosome_seg"/>
    <property type="match status" value="1"/>
</dbReference>
<feature type="non-terminal residue" evidence="3">
    <location>
        <position position="201"/>
    </location>
</feature>